<dbReference type="Proteomes" id="UP000335415">
    <property type="component" value="Unassembled WGS sequence"/>
</dbReference>
<evidence type="ECO:0000256" key="6">
    <source>
        <dbReference type="ARBA" id="ARBA00023136"/>
    </source>
</evidence>
<feature type="transmembrane region" description="Helical" evidence="7">
    <location>
        <begin position="145"/>
        <end position="171"/>
    </location>
</feature>
<proteinExistence type="predicted"/>
<keyword evidence="5 7" id="KW-1133">Transmembrane helix</keyword>
<name>A0A5J5FUN4_9GAMM</name>
<reference evidence="8 9" key="1">
    <citation type="submission" date="2019-09" db="EMBL/GenBank/DDBJ databases">
        <authorList>
            <person name="Li Y."/>
        </authorList>
    </citation>
    <scope>NUCLEOTIDE SEQUENCE [LARGE SCALE GENOMIC DNA]</scope>
    <source>
        <strain evidence="8 9">L3-3HA</strain>
    </source>
</reference>
<keyword evidence="6 7" id="KW-0472">Membrane</keyword>
<dbReference type="Pfam" id="PF01810">
    <property type="entry name" value="LysE"/>
    <property type="match status" value="1"/>
</dbReference>
<keyword evidence="4" id="KW-0813">Transport</keyword>
<organism evidence="8 9">
    <name type="scientific">Affinibrenneria salicis</name>
    <dbReference type="NCBI Taxonomy" id="2590031"/>
    <lineage>
        <taxon>Bacteria</taxon>
        <taxon>Pseudomonadati</taxon>
        <taxon>Pseudomonadota</taxon>
        <taxon>Gammaproteobacteria</taxon>
        <taxon>Enterobacterales</taxon>
        <taxon>Pectobacteriaceae</taxon>
        <taxon>Affinibrenneria</taxon>
    </lineage>
</organism>
<dbReference type="GO" id="GO:0005886">
    <property type="term" value="C:plasma membrane"/>
    <property type="evidence" value="ECO:0007669"/>
    <property type="project" value="UniProtKB-SubCell"/>
</dbReference>
<evidence type="ECO:0000313" key="8">
    <source>
        <dbReference type="EMBL" id="KAA8997376.1"/>
    </source>
</evidence>
<feature type="transmembrane region" description="Helical" evidence="7">
    <location>
        <begin position="113"/>
        <end position="139"/>
    </location>
</feature>
<feature type="transmembrane region" description="Helical" evidence="7">
    <location>
        <begin position="6"/>
        <end position="29"/>
    </location>
</feature>
<keyword evidence="2" id="KW-1003">Cell membrane</keyword>
<dbReference type="InterPro" id="IPR001123">
    <property type="entry name" value="LeuE-type"/>
</dbReference>
<keyword evidence="9" id="KW-1185">Reference proteome</keyword>
<evidence type="ECO:0000256" key="4">
    <source>
        <dbReference type="ARBA" id="ARBA00022970"/>
    </source>
</evidence>
<keyword evidence="4" id="KW-0029">Amino-acid transport</keyword>
<evidence type="ECO:0000256" key="7">
    <source>
        <dbReference type="SAM" id="Phobius"/>
    </source>
</evidence>
<feature type="transmembrane region" description="Helical" evidence="7">
    <location>
        <begin position="41"/>
        <end position="66"/>
    </location>
</feature>
<sequence length="211" mass="22706">MVNSTLLLFYILSVFLLIITPGPVMAAVIHSRIQYGVKKAALTVAGTNFASLALMSLAIAIISGLFSLSALALHLLSLAGCGMIFYLALNALRRSSADAAPGRAATERSGWGSLLNGFFIGIANPKDILFFVAFFPQFIAITPSFAASVLILLLLWITLDLTLLLSVVFLLRGDAIRRRQRLIAVLSGLCLLLIAFAGMYSSVRALLQIRY</sequence>
<evidence type="ECO:0000256" key="2">
    <source>
        <dbReference type="ARBA" id="ARBA00022475"/>
    </source>
</evidence>
<evidence type="ECO:0000256" key="5">
    <source>
        <dbReference type="ARBA" id="ARBA00022989"/>
    </source>
</evidence>
<dbReference type="GO" id="GO:0015171">
    <property type="term" value="F:amino acid transmembrane transporter activity"/>
    <property type="evidence" value="ECO:0007669"/>
    <property type="project" value="TreeGrafter"/>
</dbReference>
<dbReference type="AlphaFoldDB" id="A0A5J5FUN4"/>
<comment type="caution">
    <text evidence="8">The sequence shown here is derived from an EMBL/GenBank/DDBJ whole genome shotgun (WGS) entry which is preliminary data.</text>
</comment>
<gene>
    <name evidence="8" type="ORF">FJU30_19280</name>
</gene>
<evidence type="ECO:0000313" key="9">
    <source>
        <dbReference type="Proteomes" id="UP000335415"/>
    </source>
</evidence>
<evidence type="ECO:0000256" key="1">
    <source>
        <dbReference type="ARBA" id="ARBA00004651"/>
    </source>
</evidence>
<accession>A0A5J5FUN4</accession>
<feature type="transmembrane region" description="Helical" evidence="7">
    <location>
        <begin position="72"/>
        <end position="92"/>
    </location>
</feature>
<keyword evidence="3 7" id="KW-0812">Transmembrane</keyword>
<evidence type="ECO:0000256" key="3">
    <source>
        <dbReference type="ARBA" id="ARBA00022692"/>
    </source>
</evidence>
<dbReference type="EMBL" id="VYKJ01000011">
    <property type="protein sequence ID" value="KAA8997376.1"/>
    <property type="molecule type" value="Genomic_DNA"/>
</dbReference>
<dbReference type="PANTHER" id="PTHR30086:SF20">
    <property type="entry name" value="ARGININE EXPORTER PROTEIN ARGO-RELATED"/>
    <property type="match status" value="1"/>
</dbReference>
<feature type="transmembrane region" description="Helical" evidence="7">
    <location>
        <begin position="183"/>
        <end position="203"/>
    </location>
</feature>
<dbReference type="PANTHER" id="PTHR30086">
    <property type="entry name" value="ARGININE EXPORTER PROTEIN ARGO"/>
    <property type="match status" value="1"/>
</dbReference>
<dbReference type="OrthoDB" id="9784202at2"/>
<comment type="subcellular location">
    <subcellularLocation>
        <location evidence="1">Cell membrane</location>
        <topology evidence="1">Multi-pass membrane protein</topology>
    </subcellularLocation>
</comment>
<protein>
    <submittedName>
        <fullName evidence="8">LysE family translocator</fullName>
    </submittedName>
</protein>
<dbReference type="RefSeq" id="WP_150436599.1">
    <property type="nucleotide sequence ID" value="NZ_VYKJ01000011.1"/>
</dbReference>